<evidence type="ECO:0000313" key="2">
    <source>
        <dbReference type="Proteomes" id="UP001596097"/>
    </source>
</evidence>
<comment type="caution">
    <text evidence="1">The sequence shown here is derived from an EMBL/GenBank/DDBJ whole genome shotgun (WGS) entry which is preliminary data.</text>
</comment>
<dbReference type="EMBL" id="JBHSQL010000031">
    <property type="protein sequence ID" value="MFC6151977.1"/>
    <property type="molecule type" value="Genomic_DNA"/>
</dbReference>
<proteinExistence type="predicted"/>
<dbReference type="Proteomes" id="UP001596097">
    <property type="component" value="Unassembled WGS sequence"/>
</dbReference>
<dbReference type="InterPro" id="IPR021247">
    <property type="entry name" value="DUF2785"/>
</dbReference>
<reference evidence="2" key="1">
    <citation type="journal article" date="2019" name="Int. J. Syst. Evol. Microbiol.">
        <title>The Global Catalogue of Microorganisms (GCM) 10K type strain sequencing project: providing services to taxonomists for standard genome sequencing and annotation.</title>
        <authorList>
            <consortium name="The Broad Institute Genomics Platform"/>
            <consortium name="The Broad Institute Genome Sequencing Center for Infectious Disease"/>
            <person name="Wu L."/>
            <person name="Ma J."/>
        </authorList>
    </citation>
    <scope>NUCLEOTIDE SEQUENCE [LARGE SCALE GENOMIC DNA]</scope>
    <source>
        <strain evidence="2">CGMCC 4.7198</strain>
    </source>
</reference>
<gene>
    <name evidence="1" type="ORF">ACFPYK_21415</name>
</gene>
<accession>A0ABW1QT16</accession>
<evidence type="ECO:0000313" key="1">
    <source>
        <dbReference type="EMBL" id="MFC6151977.1"/>
    </source>
</evidence>
<protein>
    <submittedName>
        <fullName evidence="1">DUF2785 domain-containing protein</fullName>
    </submittedName>
</protein>
<sequence>MSEAYWRSVIDAGMAVPSDRSLNDLTLELVDMLASSDADVRDGIAFPLLATWISTGEYDGLLRGFGNGVVTGLRAGLGNQGDLTVLRRSYTALVLSEIICRDNEMQLLPAATVMGWGDQATSWLVREKDLRGWIPDVGWAHALANGADLVGALARSPHFDMLELTVLLDVIADRLLIPTDHVLRHGEDDRLAYAAMAVLHRGVVSPNVVEPWLARLGAGTQRPRTRGSSVGEWPTPAAYNTSRFLRALYVQLALGVKGRAGVAGDDELFGAQPPHRADLLLAAIEQIRGETPWLFAATTSGRRTVTTGR</sequence>
<keyword evidence="2" id="KW-1185">Reference proteome</keyword>
<name>A0ABW1QT16_9ACTN</name>
<dbReference type="Pfam" id="PF10978">
    <property type="entry name" value="DUF2785"/>
    <property type="match status" value="1"/>
</dbReference>
<organism evidence="1 2">
    <name type="scientific">Mumia xiangluensis</name>
    <dbReference type="NCBI Taxonomy" id="1678900"/>
    <lineage>
        <taxon>Bacteria</taxon>
        <taxon>Bacillati</taxon>
        <taxon>Actinomycetota</taxon>
        <taxon>Actinomycetes</taxon>
        <taxon>Propionibacteriales</taxon>
        <taxon>Nocardioidaceae</taxon>
        <taxon>Mumia</taxon>
    </lineage>
</organism>
<dbReference type="RefSeq" id="WP_228552858.1">
    <property type="nucleotide sequence ID" value="NZ_JBHSQL010000031.1"/>
</dbReference>